<comment type="caution">
    <text evidence="1">The sequence shown here is derived from an EMBL/GenBank/DDBJ whole genome shotgun (WGS) entry which is preliminary data.</text>
</comment>
<reference evidence="1" key="1">
    <citation type="journal article" date="2021" name="PeerJ">
        <title>Extensive microbial diversity within the chicken gut microbiome revealed by metagenomics and culture.</title>
        <authorList>
            <person name="Gilroy R."/>
            <person name="Ravi A."/>
            <person name="Getino M."/>
            <person name="Pursley I."/>
            <person name="Horton D.L."/>
            <person name="Alikhan N.F."/>
            <person name="Baker D."/>
            <person name="Gharbi K."/>
            <person name="Hall N."/>
            <person name="Watson M."/>
            <person name="Adriaenssens E.M."/>
            <person name="Foster-Nyarko E."/>
            <person name="Jarju S."/>
            <person name="Secka A."/>
            <person name="Antonio M."/>
            <person name="Oren A."/>
            <person name="Chaudhuri R.R."/>
            <person name="La Ragione R."/>
            <person name="Hildebrand F."/>
            <person name="Pallen M.J."/>
        </authorList>
    </citation>
    <scope>NUCLEOTIDE SEQUENCE</scope>
    <source>
        <strain evidence="1">ChiW19-6364</strain>
    </source>
</reference>
<evidence type="ECO:0000313" key="1">
    <source>
        <dbReference type="EMBL" id="HJD38547.1"/>
    </source>
</evidence>
<accession>A0A9D2R7L6</accession>
<gene>
    <name evidence="1" type="ORF">H9913_00840</name>
</gene>
<dbReference type="AlphaFoldDB" id="A0A9D2R7L6"/>
<name>A0A9D2R7L6_9FIRM</name>
<sequence length="66" mass="7311">MKKKNLSKEDKYLVEKTSARDLDGCGTTEATGLIPFLPQSRAELDSYKSILPFSPDCIAEENSKDS</sequence>
<dbReference type="EMBL" id="DWUX01000010">
    <property type="protein sequence ID" value="HJD38547.1"/>
    <property type="molecule type" value="Genomic_DNA"/>
</dbReference>
<evidence type="ECO:0000313" key="2">
    <source>
        <dbReference type="Proteomes" id="UP000823850"/>
    </source>
</evidence>
<organism evidence="1 2">
    <name type="scientific">Candidatus Blautia stercoripullorum</name>
    <dbReference type="NCBI Taxonomy" id="2838502"/>
    <lineage>
        <taxon>Bacteria</taxon>
        <taxon>Bacillati</taxon>
        <taxon>Bacillota</taxon>
        <taxon>Clostridia</taxon>
        <taxon>Lachnospirales</taxon>
        <taxon>Lachnospiraceae</taxon>
        <taxon>Blautia</taxon>
    </lineage>
</organism>
<reference evidence="1" key="2">
    <citation type="submission" date="2021-04" db="EMBL/GenBank/DDBJ databases">
        <authorList>
            <person name="Gilroy R."/>
        </authorList>
    </citation>
    <scope>NUCLEOTIDE SEQUENCE</scope>
    <source>
        <strain evidence="1">ChiW19-6364</strain>
    </source>
</reference>
<dbReference type="Proteomes" id="UP000823850">
    <property type="component" value="Unassembled WGS sequence"/>
</dbReference>
<proteinExistence type="predicted"/>
<protein>
    <submittedName>
        <fullName evidence="1">GTPase</fullName>
    </submittedName>
</protein>